<dbReference type="AlphaFoldDB" id="A0A5D4T1X4"/>
<keyword evidence="1" id="KW-0812">Transmembrane</keyword>
<evidence type="ECO:0000313" key="4">
    <source>
        <dbReference type="Proteomes" id="UP000322524"/>
    </source>
</evidence>
<gene>
    <name evidence="3" type="ORF">FZC76_11020</name>
</gene>
<organism evidence="3 4">
    <name type="scientific">Sutcliffiella horikoshii</name>
    <dbReference type="NCBI Taxonomy" id="79883"/>
    <lineage>
        <taxon>Bacteria</taxon>
        <taxon>Bacillati</taxon>
        <taxon>Bacillota</taxon>
        <taxon>Bacilli</taxon>
        <taxon>Bacillales</taxon>
        <taxon>Bacillaceae</taxon>
        <taxon>Sutcliffiella</taxon>
    </lineage>
</organism>
<sequence>MKNTITYASALIVVSLIGVGFYSGYQEESKTNVLDHSPKTMVTLGDSLTYGVGDNSGEGYVENLEKLIQEEKNANIKVKNYGIPGQESDGVVKQVKLTNIQEDIRNADYIILFIGTNDLIQSNGGDLKGINEEKIKEGAIEYEKNVQEILKTIRQENKDVPILFLGLYNSYPDSAEHENIIVEWNENSQRLVDGFKRIKFISTNDLFKEKSKEYFSDSLHPNAKGYDLITEKIIDEYDF</sequence>
<dbReference type="InterPro" id="IPR051532">
    <property type="entry name" value="Ester_Hydrolysis_Enzymes"/>
</dbReference>
<dbReference type="PANTHER" id="PTHR30383">
    <property type="entry name" value="THIOESTERASE 1/PROTEASE 1/LYSOPHOSPHOLIPASE L1"/>
    <property type="match status" value="1"/>
</dbReference>
<feature type="domain" description="SGNH hydrolase-type esterase" evidence="2">
    <location>
        <begin position="44"/>
        <end position="228"/>
    </location>
</feature>
<dbReference type="RefSeq" id="WP_148988238.1">
    <property type="nucleotide sequence ID" value="NZ_VTEV01000004.1"/>
</dbReference>
<evidence type="ECO:0000313" key="3">
    <source>
        <dbReference type="EMBL" id="TYS68264.1"/>
    </source>
</evidence>
<proteinExistence type="predicted"/>
<protein>
    <recommendedName>
        <fullName evidence="2">SGNH hydrolase-type esterase domain-containing protein</fullName>
    </recommendedName>
</protein>
<dbReference type="OrthoDB" id="252349at2"/>
<reference evidence="3 4" key="1">
    <citation type="submission" date="2019-08" db="EMBL/GenBank/DDBJ databases">
        <title>Bacillus genomes from the desert of Cuatro Cienegas, Coahuila.</title>
        <authorList>
            <person name="Olmedo-Alvarez G."/>
        </authorList>
    </citation>
    <scope>NUCLEOTIDE SEQUENCE [LARGE SCALE GENOMIC DNA]</scope>
    <source>
        <strain evidence="3 4">CH28_1T</strain>
    </source>
</reference>
<name>A0A5D4T1X4_9BACI</name>
<dbReference type="SUPFAM" id="SSF52266">
    <property type="entry name" value="SGNH hydrolase"/>
    <property type="match status" value="1"/>
</dbReference>
<dbReference type="STRING" id="79883.GCA_001636495_02326"/>
<dbReference type="EMBL" id="VTEV01000004">
    <property type="protein sequence ID" value="TYS68264.1"/>
    <property type="molecule type" value="Genomic_DNA"/>
</dbReference>
<dbReference type="InterPro" id="IPR036514">
    <property type="entry name" value="SGNH_hydro_sf"/>
</dbReference>
<dbReference type="Proteomes" id="UP000322524">
    <property type="component" value="Unassembled WGS sequence"/>
</dbReference>
<dbReference type="PANTHER" id="PTHR30383:SF27">
    <property type="entry name" value="SPORE GERMINATION LIPASE LIPC"/>
    <property type="match status" value="1"/>
</dbReference>
<keyword evidence="1" id="KW-1133">Transmembrane helix</keyword>
<keyword evidence="1" id="KW-0472">Membrane</keyword>
<dbReference type="GO" id="GO:0004622">
    <property type="term" value="F:phosphatidylcholine lysophospholipase activity"/>
    <property type="evidence" value="ECO:0007669"/>
    <property type="project" value="TreeGrafter"/>
</dbReference>
<accession>A0A5D4T1X4</accession>
<dbReference type="InterPro" id="IPR013830">
    <property type="entry name" value="SGNH_hydro"/>
</dbReference>
<feature type="transmembrane region" description="Helical" evidence="1">
    <location>
        <begin position="7"/>
        <end position="25"/>
    </location>
</feature>
<evidence type="ECO:0000259" key="2">
    <source>
        <dbReference type="Pfam" id="PF13472"/>
    </source>
</evidence>
<evidence type="ECO:0000256" key="1">
    <source>
        <dbReference type="SAM" id="Phobius"/>
    </source>
</evidence>
<comment type="caution">
    <text evidence="3">The sequence shown here is derived from an EMBL/GenBank/DDBJ whole genome shotgun (WGS) entry which is preliminary data.</text>
</comment>
<dbReference type="Gene3D" id="3.40.50.1110">
    <property type="entry name" value="SGNH hydrolase"/>
    <property type="match status" value="1"/>
</dbReference>
<dbReference type="Pfam" id="PF13472">
    <property type="entry name" value="Lipase_GDSL_2"/>
    <property type="match status" value="1"/>
</dbReference>